<gene>
    <name evidence="4" type="ORF">GT347_06835</name>
</gene>
<dbReference type="KEGG" id="xyk:GT347_06835"/>
<dbReference type="PIRSF" id="PIRSF012702">
    <property type="entry name" value="UCP012702"/>
    <property type="match status" value="1"/>
</dbReference>
<keyword evidence="1" id="KW-0479">Metal-binding</keyword>
<dbReference type="GO" id="GO:0006508">
    <property type="term" value="P:proteolysis"/>
    <property type="evidence" value="ECO:0007669"/>
    <property type="project" value="UniProtKB-KW"/>
</dbReference>
<comment type="cofactor">
    <cofactor evidence="1">
        <name>Zn(2+)</name>
        <dbReference type="ChEBI" id="CHEBI:29105"/>
    </cofactor>
    <text evidence="1">Binds 1 zinc ion per subunit.</text>
</comment>
<keyword evidence="1" id="KW-0482">Metalloprotease</keyword>
<name>A0A857J1H1_9BURK</name>
<feature type="domain" description="Microcystin LR degradation protein MlrC C-terminal" evidence="2">
    <location>
        <begin position="299"/>
        <end position="473"/>
    </location>
</feature>
<evidence type="ECO:0000259" key="3">
    <source>
        <dbReference type="Pfam" id="PF07364"/>
    </source>
</evidence>
<dbReference type="Pfam" id="PF07364">
    <property type="entry name" value="DUF1485"/>
    <property type="match status" value="1"/>
</dbReference>
<dbReference type="Pfam" id="PF07171">
    <property type="entry name" value="MlrC_C"/>
    <property type="match status" value="1"/>
</dbReference>
<keyword evidence="1" id="KW-0645">Protease</keyword>
<keyword evidence="1" id="KW-0378">Hydrolase</keyword>
<evidence type="ECO:0000313" key="5">
    <source>
        <dbReference type="Proteomes" id="UP000464787"/>
    </source>
</evidence>
<comment type="similarity">
    <text evidence="1">Belongs to the peptidase M81 family.</text>
</comment>
<feature type="domain" description="Microcystin LR degradation protein MlrC N-terminal" evidence="3">
    <location>
        <begin position="6"/>
        <end position="288"/>
    </location>
</feature>
<keyword evidence="5" id="KW-1185">Reference proteome</keyword>
<proteinExistence type="inferred from homology"/>
<dbReference type="EMBL" id="CP047650">
    <property type="protein sequence ID" value="QHI97730.1"/>
    <property type="molecule type" value="Genomic_DNA"/>
</dbReference>
<evidence type="ECO:0000313" key="4">
    <source>
        <dbReference type="EMBL" id="QHI97730.1"/>
    </source>
</evidence>
<evidence type="ECO:0000259" key="2">
    <source>
        <dbReference type="Pfam" id="PF07171"/>
    </source>
</evidence>
<reference evidence="4 5" key="1">
    <citation type="submission" date="2020-01" db="EMBL/GenBank/DDBJ databases">
        <title>Genome sequencing of strain KACC 21265.</title>
        <authorList>
            <person name="Heo J."/>
            <person name="Kim S.-J."/>
            <person name="Kim J.-S."/>
            <person name="Hong S.-B."/>
            <person name="Kwon S.-W."/>
        </authorList>
    </citation>
    <scope>NUCLEOTIDE SEQUENCE [LARGE SCALE GENOMIC DNA]</scope>
    <source>
        <strain evidence="4 5">KACC 21265</strain>
    </source>
</reference>
<dbReference type="Proteomes" id="UP000464787">
    <property type="component" value="Chromosome"/>
</dbReference>
<dbReference type="InterPro" id="IPR009197">
    <property type="entry name" value="MlrC"/>
</dbReference>
<dbReference type="GO" id="GO:0008237">
    <property type="term" value="F:metallopeptidase activity"/>
    <property type="evidence" value="ECO:0007669"/>
    <property type="project" value="UniProtKB-KW"/>
</dbReference>
<sequence>MSYKTILSGSLYQESHSFNPIPTGRDQFQIAFGQEALDAYRGTRSVLGGVIDTAEAAGFSVIVPASFRAFPSGIVDDAVYAEFKAAMLDAARHGGFDAIVLALHGAMVTTAHDDPEGDLIRSLRDIVGPTVPITAGLDLHAHVTPYTLAACDFLTGYKTNPHADMAETGERAMRGALAMLAGRFEPVCVSVHFPMLTLGQDRTDEEPLMGLHARVRALVETSGLFDISIFNVQQFLDVAHMGQTVIAYGNGQAEPAWDAAHEIADALWAARDELVGVLPDIHTCLTRAAEPGRTRPVVIGDQGDRVAAGGPGDSTFVLNTLLADFPALRAALPIRDAASVRRCRDAEIGDMVELSIGGRYSTETPPVSAACRLLARGSNVDVVIKGPAMGGVSVATGPYAVVQLGQVRIALTELPLTYLDPRFYEALGIPVAEQQVVVARSGYHFTLNYADSGDCMTCDTVGMTAYRPAEQPFTVARPFYPVDKIAYQPVTAVRRRRLPGG</sequence>
<protein>
    <recommendedName>
        <fullName evidence="1">Microcystinase C</fullName>
        <shortName evidence="1">MlrC</shortName>
    </recommendedName>
</protein>
<dbReference type="GO" id="GO:0046872">
    <property type="term" value="F:metal ion binding"/>
    <property type="evidence" value="ECO:0007669"/>
    <property type="project" value="UniProtKB-KW"/>
</dbReference>
<dbReference type="AlphaFoldDB" id="A0A857J1H1"/>
<dbReference type="InterPro" id="IPR010799">
    <property type="entry name" value="MlrC_C"/>
</dbReference>
<dbReference type="RefSeq" id="WP_160551248.1">
    <property type="nucleotide sequence ID" value="NZ_CP047650.1"/>
</dbReference>
<evidence type="ECO:0000256" key="1">
    <source>
        <dbReference type="PIRNR" id="PIRNR012702"/>
    </source>
</evidence>
<accession>A0A857J1H1</accession>
<comment type="function">
    <text evidence="1">Involved in peptidolytic degradation of cyclic heptapeptide hepatotoxin microcystin (MC).</text>
</comment>
<organism evidence="4 5">
    <name type="scientific">Xylophilus rhododendri</name>
    <dbReference type="NCBI Taxonomy" id="2697032"/>
    <lineage>
        <taxon>Bacteria</taxon>
        <taxon>Pseudomonadati</taxon>
        <taxon>Pseudomonadota</taxon>
        <taxon>Betaproteobacteria</taxon>
        <taxon>Burkholderiales</taxon>
        <taxon>Xylophilus</taxon>
    </lineage>
</organism>
<dbReference type="InterPro" id="IPR015995">
    <property type="entry name" value="MlrC_N"/>
</dbReference>